<dbReference type="EMBL" id="HACG01024850">
    <property type="protein sequence ID" value="CEK71715.1"/>
    <property type="molecule type" value="Transcribed_RNA"/>
</dbReference>
<organism evidence="2">
    <name type="scientific">Arion vulgaris</name>
    <dbReference type="NCBI Taxonomy" id="1028688"/>
    <lineage>
        <taxon>Eukaryota</taxon>
        <taxon>Metazoa</taxon>
        <taxon>Spiralia</taxon>
        <taxon>Lophotrochozoa</taxon>
        <taxon>Mollusca</taxon>
        <taxon>Gastropoda</taxon>
        <taxon>Heterobranchia</taxon>
        <taxon>Euthyneura</taxon>
        <taxon>Panpulmonata</taxon>
        <taxon>Eupulmonata</taxon>
        <taxon>Stylommatophora</taxon>
        <taxon>Helicina</taxon>
        <taxon>Arionoidea</taxon>
        <taxon>Arionidae</taxon>
        <taxon>Arion</taxon>
    </lineage>
</organism>
<feature type="region of interest" description="Disordered" evidence="1">
    <location>
        <begin position="192"/>
        <end position="227"/>
    </location>
</feature>
<accession>A0A0B6ZVA0</accession>
<reference evidence="2" key="1">
    <citation type="submission" date="2014-12" db="EMBL/GenBank/DDBJ databases">
        <title>Insight into the proteome of Arion vulgaris.</title>
        <authorList>
            <person name="Aradska J."/>
            <person name="Bulat T."/>
            <person name="Smidak R."/>
            <person name="Sarate P."/>
            <person name="Gangsoo J."/>
            <person name="Sialana F."/>
            <person name="Bilban M."/>
            <person name="Lubec G."/>
        </authorList>
    </citation>
    <scope>NUCLEOTIDE SEQUENCE</scope>
    <source>
        <tissue evidence="2">Skin</tissue>
    </source>
</reference>
<evidence type="ECO:0000313" key="2">
    <source>
        <dbReference type="EMBL" id="CEK71715.1"/>
    </source>
</evidence>
<protein>
    <submittedName>
        <fullName evidence="2">Uncharacterized protein</fullName>
    </submittedName>
</protein>
<dbReference type="AlphaFoldDB" id="A0A0B6ZVA0"/>
<evidence type="ECO:0000256" key="1">
    <source>
        <dbReference type="SAM" id="MobiDB-lite"/>
    </source>
</evidence>
<feature type="compositionally biased region" description="Basic and acidic residues" evidence="1">
    <location>
        <begin position="125"/>
        <end position="137"/>
    </location>
</feature>
<gene>
    <name evidence="2" type="primary">ORF79519</name>
</gene>
<feature type="non-terminal residue" evidence="2">
    <location>
        <position position="274"/>
    </location>
</feature>
<feature type="region of interest" description="Disordered" evidence="1">
    <location>
        <begin position="1"/>
        <end position="38"/>
    </location>
</feature>
<proteinExistence type="predicted"/>
<feature type="non-terminal residue" evidence="2">
    <location>
        <position position="1"/>
    </location>
</feature>
<feature type="compositionally biased region" description="Basic residues" evidence="1">
    <location>
        <begin position="204"/>
        <end position="215"/>
    </location>
</feature>
<feature type="compositionally biased region" description="Polar residues" evidence="1">
    <location>
        <begin position="10"/>
        <end position="21"/>
    </location>
</feature>
<feature type="region of interest" description="Disordered" evidence="1">
    <location>
        <begin position="110"/>
        <end position="140"/>
    </location>
</feature>
<name>A0A0B6ZVA0_9EUPU</name>
<sequence>VVSKKHNTTDENVLQKSLPKQSRSSDDSSDVSTPVKVVHKKHKTTCETDVQESLSKLSGPIDVASNLDVRTQVSFTGGDVFKRLSTNLSETLDDSEEYLVKNKECDVHDNKQRSLQQLHNKSHTKASDRPDTTEKLSSDVSSTTSLLLKNGFSLTHSSSKNTSKDLFMNPSQPTSIRITLDDIKNSIEKSVLGQQEQHQEKLKTSKPPKSKRKRSSSRDAVPDTTSECTNVTLEKSLSKLVYKSQLSKDIIKKIVNAPHSRDERLQLAKMFQSR</sequence>